<organism evidence="8 9">
    <name type="scientific">Paraflavitalea soli</name>
    <dbReference type="NCBI Taxonomy" id="2315862"/>
    <lineage>
        <taxon>Bacteria</taxon>
        <taxon>Pseudomonadati</taxon>
        <taxon>Bacteroidota</taxon>
        <taxon>Chitinophagia</taxon>
        <taxon>Chitinophagales</taxon>
        <taxon>Chitinophagaceae</taxon>
        <taxon>Paraflavitalea</taxon>
    </lineage>
</organism>
<keyword evidence="2" id="KW-1003">Cell membrane</keyword>
<evidence type="ECO:0000256" key="3">
    <source>
        <dbReference type="ARBA" id="ARBA00022692"/>
    </source>
</evidence>
<feature type="transmembrane region" description="Helical" evidence="6">
    <location>
        <begin position="58"/>
        <end position="79"/>
    </location>
</feature>
<feature type="transmembrane region" description="Helical" evidence="6">
    <location>
        <begin position="144"/>
        <end position="168"/>
    </location>
</feature>
<protein>
    <submittedName>
        <fullName evidence="8">MFS transporter</fullName>
    </submittedName>
</protein>
<keyword evidence="9" id="KW-1185">Reference proteome</keyword>
<feature type="transmembrane region" description="Helical" evidence="6">
    <location>
        <begin position="174"/>
        <end position="194"/>
    </location>
</feature>
<dbReference type="PROSITE" id="PS50850">
    <property type="entry name" value="MFS"/>
    <property type="match status" value="1"/>
</dbReference>
<dbReference type="SUPFAM" id="SSF103473">
    <property type="entry name" value="MFS general substrate transporter"/>
    <property type="match status" value="1"/>
</dbReference>
<evidence type="ECO:0000256" key="5">
    <source>
        <dbReference type="ARBA" id="ARBA00023136"/>
    </source>
</evidence>
<feature type="transmembrane region" description="Helical" evidence="6">
    <location>
        <begin position="111"/>
        <end position="132"/>
    </location>
</feature>
<dbReference type="PANTHER" id="PTHR43124">
    <property type="entry name" value="PURINE EFFLUX PUMP PBUE"/>
    <property type="match status" value="1"/>
</dbReference>
<comment type="subcellular location">
    <subcellularLocation>
        <location evidence="1">Cell membrane</location>
        <topology evidence="1">Multi-pass membrane protein</topology>
    </subcellularLocation>
</comment>
<feature type="domain" description="Major facilitator superfamily (MFS) profile" evidence="7">
    <location>
        <begin position="20"/>
        <end position="408"/>
    </location>
</feature>
<sequence>MNQAQPVAEKLSFTPYQKLVVAILALLQFTIILDFMVLSPLGTILIKELSITPARFGWVVSAYAFSAGISGVLAAGFADKYDRKKLLVIFYIGFLIGTALCAMATDFHSLLIARIVTGLFAGVVGSASMAIVTDLFPIQMRGRVMGFIQMAFGGSQVLGIPIGLLLATRWGWHSTFWMIVAFGIVLGFVIITYMKPVTEHLKLRSEKNPLEHLVHTVSMRPYLLGFLGTMLLATGGFMIMPFASTFTTNNLGIHQDALPQLYLITGICSLVLMPLIGKLSDKIDKYIVFCIGTALSILMIGVYTNLGHTSFAVLAVINIIMFSGIMSRMIPASAITSAIPAPQDRGAFMSINSSVQQVSGGIAAAISGMIIVENPDKSLKHFDTVGYVTMVAMVIAAVIMYFVARQVQRKTGKGVLTVKPVGEALAT</sequence>
<evidence type="ECO:0000313" key="8">
    <source>
        <dbReference type="EMBL" id="AXY78213.1"/>
    </source>
</evidence>
<reference evidence="8 9" key="1">
    <citation type="submission" date="2018-09" db="EMBL/GenBank/DDBJ databases">
        <title>Genome sequencing of strain 6GH32-13.</title>
        <authorList>
            <person name="Weon H.-Y."/>
            <person name="Heo J."/>
            <person name="Kwon S.-W."/>
        </authorList>
    </citation>
    <scope>NUCLEOTIDE SEQUENCE [LARGE SCALE GENOMIC DNA]</scope>
    <source>
        <strain evidence="8 9">5GH32-13</strain>
    </source>
</reference>
<dbReference type="InterPro" id="IPR020846">
    <property type="entry name" value="MFS_dom"/>
</dbReference>
<evidence type="ECO:0000259" key="7">
    <source>
        <dbReference type="PROSITE" id="PS50850"/>
    </source>
</evidence>
<evidence type="ECO:0000256" key="2">
    <source>
        <dbReference type="ARBA" id="ARBA00022475"/>
    </source>
</evidence>
<dbReference type="KEGG" id="pseg:D3H65_31300"/>
<dbReference type="InterPro" id="IPR011701">
    <property type="entry name" value="MFS"/>
</dbReference>
<feature type="transmembrane region" description="Helical" evidence="6">
    <location>
        <begin position="86"/>
        <end position="105"/>
    </location>
</feature>
<dbReference type="OrthoDB" id="9812221at2"/>
<feature type="transmembrane region" description="Helical" evidence="6">
    <location>
        <begin position="351"/>
        <end position="372"/>
    </location>
</feature>
<dbReference type="InterPro" id="IPR036259">
    <property type="entry name" value="MFS_trans_sf"/>
</dbReference>
<dbReference type="EMBL" id="CP032157">
    <property type="protein sequence ID" value="AXY78213.1"/>
    <property type="molecule type" value="Genomic_DNA"/>
</dbReference>
<feature type="transmembrane region" description="Helical" evidence="6">
    <location>
        <begin position="260"/>
        <end position="279"/>
    </location>
</feature>
<dbReference type="RefSeq" id="WP_119054086.1">
    <property type="nucleotide sequence ID" value="NZ_CP032157.1"/>
</dbReference>
<feature type="transmembrane region" description="Helical" evidence="6">
    <location>
        <begin position="20"/>
        <end position="46"/>
    </location>
</feature>
<keyword evidence="3 6" id="KW-0812">Transmembrane</keyword>
<dbReference type="Proteomes" id="UP000263900">
    <property type="component" value="Chromosome"/>
</dbReference>
<keyword evidence="4 6" id="KW-1133">Transmembrane helix</keyword>
<evidence type="ECO:0000313" key="9">
    <source>
        <dbReference type="Proteomes" id="UP000263900"/>
    </source>
</evidence>
<feature type="transmembrane region" description="Helical" evidence="6">
    <location>
        <begin position="222"/>
        <end position="240"/>
    </location>
</feature>
<feature type="transmembrane region" description="Helical" evidence="6">
    <location>
        <begin position="310"/>
        <end position="330"/>
    </location>
</feature>
<evidence type="ECO:0000256" key="4">
    <source>
        <dbReference type="ARBA" id="ARBA00022989"/>
    </source>
</evidence>
<dbReference type="GO" id="GO:0022857">
    <property type="term" value="F:transmembrane transporter activity"/>
    <property type="evidence" value="ECO:0007669"/>
    <property type="project" value="InterPro"/>
</dbReference>
<gene>
    <name evidence="8" type="ORF">D3H65_31300</name>
</gene>
<dbReference type="AlphaFoldDB" id="A0A3B7MXI4"/>
<dbReference type="CDD" id="cd17324">
    <property type="entry name" value="MFS_NepI_like"/>
    <property type="match status" value="1"/>
</dbReference>
<name>A0A3B7MXI4_9BACT</name>
<dbReference type="PANTHER" id="PTHR43124:SF3">
    <property type="entry name" value="CHLORAMPHENICOL EFFLUX PUMP RV0191"/>
    <property type="match status" value="1"/>
</dbReference>
<keyword evidence="5 6" id="KW-0472">Membrane</keyword>
<evidence type="ECO:0000256" key="6">
    <source>
        <dbReference type="SAM" id="Phobius"/>
    </source>
</evidence>
<dbReference type="Pfam" id="PF07690">
    <property type="entry name" value="MFS_1"/>
    <property type="match status" value="2"/>
</dbReference>
<dbReference type="InterPro" id="IPR050189">
    <property type="entry name" value="MFS_Efflux_Transporters"/>
</dbReference>
<proteinExistence type="predicted"/>
<feature type="transmembrane region" description="Helical" evidence="6">
    <location>
        <begin position="384"/>
        <end position="404"/>
    </location>
</feature>
<dbReference type="Gene3D" id="1.20.1250.20">
    <property type="entry name" value="MFS general substrate transporter like domains"/>
    <property type="match status" value="1"/>
</dbReference>
<feature type="transmembrane region" description="Helical" evidence="6">
    <location>
        <begin position="286"/>
        <end position="304"/>
    </location>
</feature>
<dbReference type="GO" id="GO:0005886">
    <property type="term" value="C:plasma membrane"/>
    <property type="evidence" value="ECO:0007669"/>
    <property type="project" value="UniProtKB-SubCell"/>
</dbReference>
<accession>A0A3B7MXI4</accession>
<evidence type="ECO:0000256" key="1">
    <source>
        <dbReference type="ARBA" id="ARBA00004651"/>
    </source>
</evidence>